<evidence type="ECO:0000313" key="12">
    <source>
        <dbReference type="Proteomes" id="UP000799439"/>
    </source>
</evidence>
<dbReference type="GO" id="GO:0005829">
    <property type="term" value="C:cytosol"/>
    <property type="evidence" value="ECO:0007669"/>
    <property type="project" value="TreeGrafter"/>
</dbReference>
<organism evidence="11 12">
    <name type="scientific">Myriangium duriaei CBS 260.36</name>
    <dbReference type="NCBI Taxonomy" id="1168546"/>
    <lineage>
        <taxon>Eukaryota</taxon>
        <taxon>Fungi</taxon>
        <taxon>Dikarya</taxon>
        <taxon>Ascomycota</taxon>
        <taxon>Pezizomycotina</taxon>
        <taxon>Dothideomycetes</taxon>
        <taxon>Dothideomycetidae</taxon>
        <taxon>Myriangiales</taxon>
        <taxon>Myriangiaceae</taxon>
        <taxon>Myriangium</taxon>
    </lineage>
</organism>
<dbReference type="EC" id="3.1.1.5" evidence="2 9"/>
<dbReference type="OrthoDB" id="4084751at2759"/>
<gene>
    <name evidence="11" type="ORF">K461DRAFT_279036</name>
</gene>
<feature type="chain" id="PRO_5040528360" description="Lysophospholipase" evidence="9">
    <location>
        <begin position="20"/>
        <end position="539"/>
    </location>
</feature>
<keyword evidence="3 9" id="KW-0732">Signal</keyword>
<dbReference type="GO" id="GO:0004622">
    <property type="term" value="F:phosphatidylcholine lysophospholipase activity"/>
    <property type="evidence" value="ECO:0007669"/>
    <property type="project" value="UniProtKB-EC"/>
</dbReference>
<dbReference type="AlphaFoldDB" id="A0A9P4IZL7"/>
<dbReference type="PANTHER" id="PTHR10728">
    <property type="entry name" value="CYTOSOLIC PHOSPHOLIPASE A2"/>
    <property type="match status" value="1"/>
</dbReference>
<comment type="catalytic activity">
    <reaction evidence="9">
        <text>a 1-acyl-sn-glycero-3-phosphocholine + H2O = sn-glycerol 3-phosphocholine + a fatty acid + H(+)</text>
        <dbReference type="Rhea" id="RHEA:15177"/>
        <dbReference type="ChEBI" id="CHEBI:15377"/>
        <dbReference type="ChEBI" id="CHEBI:15378"/>
        <dbReference type="ChEBI" id="CHEBI:16870"/>
        <dbReference type="ChEBI" id="CHEBI:28868"/>
        <dbReference type="ChEBI" id="CHEBI:58168"/>
        <dbReference type="EC" id="3.1.1.5"/>
    </reaction>
</comment>
<comment type="similarity">
    <text evidence="1 9">Belongs to the lysophospholipase family.</text>
</comment>
<dbReference type="InterPro" id="IPR016035">
    <property type="entry name" value="Acyl_Trfase/lysoPLipase"/>
</dbReference>
<protein>
    <recommendedName>
        <fullName evidence="2 9">Lysophospholipase</fullName>
        <ecNumber evidence="2 9">3.1.1.5</ecNumber>
    </recommendedName>
</protein>
<evidence type="ECO:0000256" key="3">
    <source>
        <dbReference type="ARBA" id="ARBA00022729"/>
    </source>
</evidence>
<dbReference type="Proteomes" id="UP000799439">
    <property type="component" value="Unassembled WGS sequence"/>
</dbReference>
<reference evidence="11" key="1">
    <citation type="journal article" date="2020" name="Stud. Mycol.">
        <title>101 Dothideomycetes genomes: a test case for predicting lifestyles and emergence of pathogens.</title>
        <authorList>
            <person name="Haridas S."/>
            <person name="Albert R."/>
            <person name="Binder M."/>
            <person name="Bloem J."/>
            <person name="Labutti K."/>
            <person name="Salamov A."/>
            <person name="Andreopoulos B."/>
            <person name="Baker S."/>
            <person name="Barry K."/>
            <person name="Bills G."/>
            <person name="Bluhm B."/>
            <person name="Cannon C."/>
            <person name="Castanera R."/>
            <person name="Culley D."/>
            <person name="Daum C."/>
            <person name="Ezra D."/>
            <person name="Gonzalez J."/>
            <person name="Henrissat B."/>
            <person name="Kuo A."/>
            <person name="Liang C."/>
            <person name="Lipzen A."/>
            <person name="Lutzoni F."/>
            <person name="Magnuson J."/>
            <person name="Mondo S."/>
            <person name="Nolan M."/>
            <person name="Ohm R."/>
            <person name="Pangilinan J."/>
            <person name="Park H.-J."/>
            <person name="Ramirez L."/>
            <person name="Alfaro M."/>
            <person name="Sun H."/>
            <person name="Tritt A."/>
            <person name="Yoshinaga Y."/>
            <person name="Zwiers L.-H."/>
            <person name="Turgeon B."/>
            <person name="Goodwin S."/>
            <person name="Spatafora J."/>
            <person name="Crous P."/>
            <person name="Grigoriev I."/>
        </authorList>
    </citation>
    <scope>NUCLEOTIDE SEQUENCE</scope>
    <source>
        <strain evidence="11">CBS 260.36</strain>
    </source>
</reference>
<dbReference type="GO" id="GO:0004623">
    <property type="term" value="F:phospholipase A2 activity"/>
    <property type="evidence" value="ECO:0007669"/>
    <property type="project" value="TreeGrafter"/>
</dbReference>
<dbReference type="Gene3D" id="3.40.1090.10">
    <property type="entry name" value="Cytosolic phospholipase A2 catalytic domain"/>
    <property type="match status" value="1"/>
</dbReference>
<evidence type="ECO:0000256" key="2">
    <source>
        <dbReference type="ARBA" id="ARBA00013274"/>
    </source>
</evidence>
<keyword evidence="5 8" id="KW-0442">Lipid degradation</keyword>
<feature type="domain" description="PLA2c" evidence="10">
    <location>
        <begin position="39"/>
        <end position="539"/>
    </location>
</feature>
<evidence type="ECO:0000256" key="8">
    <source>
        <dbReference type="PROSITE-ProRule" id="PRU00555"/>
    </source>
</evidence>
<dbReference type="PANTHER" id="PTHR10728:SF33">
    <property type="entry name" value="LYSOPHOSPHOLIPASE 1-RELATED"/>
    <property type="match status" value="1"/>
</dbReference>
<dbReference type="SUPFAM" id="SSF52151">
    <property type="entry name" value="FabD/lysophospholipase-like"/>
    <property type="match status" value="1"/>
</dbReference>
<dbReference type="Pfam" id="PF01735">
    <property type="entry name" value="PLA2_B"/>
    <property type="match status" value="1"/>
</dbReference>
<keyword evidence="4 8" id="KW-0378">Hydrolase</keyword>
<dbReference type="InterPro" id="IPR002642">
    <property type="entry name" value="LysoPLipase_cat_dom"/>
</dbReference>
<keyword evidence="7" id="KW-0325">Glycoprotein</keyword>
<evidence type="ECO:0000256" key="7">
    <source>
        <dbReference type="ARBA" id="ARBA00023180"/>
    </source>
</evidence>
<keyword evidence="6 8" id="KW-0443">Lipid metabolism</keyword>
<evidence type="ECO:0000256" key="9">
    <source>
        <dbReference type="RuleBase" id="RU362103"/>
    </source>
</evidence>
<keyword evidence="12" id="KW-1185">Reference proteome</keyword>
<sequence>MHLTTTLIAASAWTGAVLASPISDITTTPKSAYAPVSVSCPDESLNRVASGLHPSESAYISSRRANADTALAAWIKKVDPSFDTTTLPVVGLAVSGGSFRSMLTGGGVVQAFDSRDSNSTTSGIFQGLTYFSSLSGGSWLLSSLIGNNWPTVSDLRDNLWGPNLANNLFLPGGSNATQNDKKIANDIGAKAKAGFPTTIADSWGRLLSYQLFKGADGGAAKRLSALKTYTNSTAYDVPLPILTSVGVLPNACAGPANSTQYEFTPYEFGSWDQGVNAFTNVGYLGTRMKNNSPASNQCTTHFDNLGFVASSSSDYFGGVCGETTGLVAAAIGFLQTLVSTAKGAKTVTYAALPNPFYKSAGSPLLSARPQIHLTDGGLSGQEDPIWPFLQKARDVDFLIINDNSADTAQNLPNGTSLRQTWQRAKKVGLLKMPEIPPVKTILAKRLNTQATFFGCNEPYTMTIVWIPNVPYISGTNTSTSQVQYTQEQTASLINNGNHVATQNGNTQWPVCLACAMQKKTGTTLPASCAACFKKHCYTP</sequence>
<dbReference type="GO" id="GO:0046475">
    <property type="term" value="P:glycerophospholipid catabolic process"/>
    <property type="evidence" value="ECO:0007669"/>
    <property type="project" value="TreeGrafter"/>
</dbReference>
<name>A0A9P4IZL7_9PEZI</name>
<dbReference type="EMBL" id="ML996086">
    <property type="protein sequence ID" value="KAF2152798.1"/>
    <property type="molecule type" value="Genomic_DNA"/>
</dbReference>
<dbReference type="GO" id="GO:0005783">
    <property type="term" value="C:endoplasmic reticulum"/>
    <property type="evidence" value="ECO:0007669"/>
    <property type="project" value="TreeGrafter"/>
</dbReference>
<evidence type="ECO:0000256" key="4">
    <source>
        <dbReference type="ARBA" id="ARBA00022801"/>
    </source>
</evidence>
<comment type="caution">
    <text evidence="11">The sequence shown here is derived from an EMBL/GenBank/DDBJ whole genome shotgun (WGS) entry which is preliminary data.</text>
</comment>
<accession>A0A9P4IZL7</accession>
<evidence type="ECO:0000256" key="1">
    <source>
        <dbReference type="ARBA" id="ARBA00008780"/>
    </source>
</evidence>
<dbReference type="PROSITE" id="PS51210">
    <property type="entry name" value="PLA2C"/>
    <property type="match status" value="1"/>
</dbReference>
<evidence type="ECO:0000256" key="6">
    <source>
        <dbReference type="ARBA" id="ARBA00023098"/>
    </source>
</evidence>
<dbReference type="SMART" id="SM00022">
    <property type="entry name" value="PLAc"/>
    <property type="match status" value="1"/>
</dbReference>
<feature type="signal peptide" evidence="9">
    <location>
        <begin position="1"/>
        <end position="19"/>
    </location>
</feature>
<proteinExistence type="inferred from homology"/>
<evidence type="ECO:0000259" key="10">
    <source>
        <dbReference type="PROSITE" id="PS51210"/>
    </source>
</evidence>
<evidence type="ECO:0000256" key="5">
    <source>
        <dbReference type="ARBA" id="ARBA00022963"/>
    </source>
</evidence>
<evidence type="ECO:0000313" key="11">
    <source>
        <dbReference type="EMBL" id="KAF2152798.1"/>
    </source>
</evidence>